<dbReference type="Proteomes" id="UP000324222">
    <property type="component" value="Unassembled WGS sequence"/>
</dbReference>
<keyword evidence="3" id="KW-1185">Reference proteome</keyword>
<keyword evidence="1" id="KW-1133">Transmembrane helix</keyword>
<accession>A0A5B7GV33</accession>
<gene>
    <name evidence="2" type="ORF">E2C01_055471</name>
</gene>
<evidence type="ECO:0000256" key="1">
    <source>
        <dbReference type="SAM" id="Phobius"/>
    </source>
</evidence>
<evidence type="ECO:0000313" key="2">
    <source>
        <dbReference type="EMBL" id="MPC61399.1"/>
    </source>
</evidence>
<dbReference type="AlphaFoldDB" id="A0A5B7GV33"/>
<dbReference type="EMBL" id="VSRR010018504">
    <property type="protein sequence ID" value="MPC61399.1"/>
    <property type="molecule type" value="Genomic_DNA"/>
</dbReference>
<reference evidence="2 3" key="1">
    <citation type="submission" date="2019-05" db="EMBL/GenBank/DDBJ databases">
        <title>Another draft genome of Portunus trituberculatus and its Hox gene families provides insights of decapod evolution.</title>
        <authorList>
            <person name="Jeong J.-H."/>
            <person name="Song I."/>
            <person name="Kim S."/>
            <person name="Choi T."/>
            <person name="Kim D."/>
            <person name="Ryu S."/>
            <person name="Kim W."/>
        </authorList>
    </citation>
    <scope>NUCLEOTIDE SEQUENCE [LARGE SCALE GENOMIC DNA]</scope>
    <source>
        <tissue evidence="2">Muscle</tissue>
    </source>
</reference>
<name>A0A5B7GV33_PORTR</name>
<keyword evidence="1" id="KW-0812">Transmembrane</keyword>
<evidence type="ECO:0000313" key="3">
    <source>
        <dbReference type="Proteomes" id="UP000324222"/>
    </source>
</evidence>
<sequence>MTAMLGCRGGSTLSPPRASRVRCCGRSSSASGRISRVCSGGCIELAGGAPPRPASKLWRFMMATLEEMLGSSRHCCRPTLLRSSFFLFFFFFLLLWVSEEDTSE</sequence>
<protein>
    <submittedName>
        <fullName evidence="2">Uncharacterized protein</fullName>
    </submittedName>
</protein>
<proteinExistence type="predicted"/>
<organism evidence="2 3">
    <name type="scientific">Portunus trituberculatus</name>
    <name type="common">Swimming crab</name>
    <name type="synonym">Neptunus trituberculatus</name>
    <dbReference type="NCBI Taxonomy" id="210409"/>
    <lineage>
        <taxon>Eukaryota</taxon>
        <taxon>Metazoa</taxon>
        <taxon>Ecdysozoa</taxon>
        <taxon>Arthropoda</taxon>
        <taxon>Crustacea</taxon>
        <taxon>Multicrustacea</taxon>
        <taxon>Malacostraca</taxon>
        <taxon>Eumalacostraca</taxon>
        <taxon>Eucarida</taxon>
        <taxon>Decapoda</taxon>
        <taxon>Pleocyemata</taxon>
        <taxon>Brachyura</taxon>
        <taxon>Eubrachyura</taxon>
        <taxon>Portunoidea</taxon>
        <taxon>Portunidae</taxon>
        <taxon>Portuninae</taxon>
        <taxon>Portunus</taxon>
    </lineage>
</organism>
<feature type="transmembrane region" description="Helical" evidence="1">
    <location>
        <begin position="79"/>
        <end position="98"/>
    </location>
</feature>
<keyword evidence="1" id="KW-0472">Membrane</keyword>
<comment type="caution">
    <text evidence="2">The sequence shown here is derived from an EMBL/GenBank/DDBJ whole genome shotgun (WGS) entry which is preliminary data.</text>
</comment>